<proteinExistence type="predicted"/>
<protein>
    <submittedName>
        <fullName evidence="1">Uncharacterized protein</fullName>
    </submittedName>
</protein>
<dbReference type="AlphaFoldDB" id="A0AAV5X3A0"/>
<organism evidence="1 2">
    <name type="scientific">Pristionchus fissidentatus</name>
    <dbReference type="NCBI Taxonomy" id="1538716"/>
    <lineage>
        <taxon>Eukaryota</taxon>
        <taxon>Metazoa</taxon>
        <taxon>Ecdysozoa</taxon>
        <taxon>Nematoda</taxon>
        <taxon>Chromadorea</taxon>
        <taxon>Rhabditida</taxon>
        <taxon>Rhabditina</taxon>
        <taxon>Diplogasteromorpha</taxon>
        <taxon>Diplogasteroidea</taxon>
        <taxon>Neodiplogasteridae</taxon>
        <taxon>Pristionchus</taxon>
    </lineage>
</organism>
<feature type="non-terminal residue" evidence="1">
    <location>
        <position position="1"/>
    </location>
</feature>
<reference evidence="1" key="1">
    <citation type="submission" date="2023-10" db="EMBL/GenBank/DDBJ databases">
        <title>Genome assembly of Pristionchus species.</title>
        <authorList>
            <person name="Yoshida K."/>
            <person name="Sommer R.J."/>
        </authorList>
    </citation>
    <scope>NUCLEOTIDE SEQUENCE</scope>
    <source>
        <strain evidence="1">RS5133</strain>
    </source>
</reference>
<dbReference type="EMBL" id="BTSY01000065">
    <property type="protein sequence ID" value="GMT37183.1"/>
    <property type="molecule type" value="Genomic_DNA"/>
</dbReference>
<keyword evidence="2" id="KW-1185">Reference proteome</keyword>
<evidence type="ECO:0000313" key="1">
    <source>
        <dbReference type="EMBL" id="GMT37183.1"/>
    </source>
</evidence>
<evidence type="ECO:0000313" key="2">
    <source>
        <dbReference type="Proteomes" id="UP001432322"/>
    </source>
</evidence>
<gene>
    <name evidence="1" type="ORF">PFISCL1PPCAC_28480</name>
</gene>
<name>A0AAV5X3A0_9BILA</name>
<comment type="caution">
    <text evidence="1">The sequence shown here is derived from an EMBL/GenBank/DDBJ whole genome shotgun (WGS) entry which is preliminary data.</text>
</comment>
<sequence>SKQPNHHCEIVCSCGCPYVHIETIFRYIRICIPTSLLPRMALHSYCSYHDSDNKQPTKFSCRLYHSMVSLLEEVEIFLFQSVFQRMEH</sequence>
<accession>A0AAV5X3A0</accession>
<dbReference type="Proteomes" id="UP001432322">
    <property type="component" value="Unassembled WGS sequence"/>
</dbReference>